<gene>
    <name evidence="1" type="ORF">GCM10009066_22610</name>
</gene>
<evidence type="ECO:0000313" key="1">
    <source>
        <dbReference type="EMBL" id="GAA0308481.1"/>
    </source>
</evidence>
<organism evidence="1 2">
    <name type="scientific">Halarchaeum salinum</name>
    <dbReference type="NCBI Taxonomy" id="489912"/>
    <lineage>
        <taxon>Archaea</taxon>
        <taxon>Methanobacteriati</taxon>
        <taxon>Methanobacteriota</taxon>
        <taxon>Stenosarchaea group</taxon>
        <taxon>Halobacteria</taxon>
        <taxon>Halobacteriales</taxon>
        <taxon>Halobacteriaceae</taxon>
    </lineage>
</organism>
<name>A0AAV3S8T5_9EURY</name>
<dbReference type="AlphaFoldDB" id="A0AAV3S8T5"/>
<accession>A0AAV3S8T5</accession>
<dbReference type="EMBL" id="BAAABL010000067">
    <property type="protein sequence ID" value="GAA0308481.1"/>
    <property type="molecule type" value="Genomic_DNA"/>
</dbReference>
<keyword evidence="2" id="KW-1185">Reference proteome</keyword>
<evidence type="ECO:0000313" key="2">
    <source>
        <dbReference type="Proteomes" id="UP001500837"/>
    </source>
</evidence>
<sequence>MPERLCGGRFTPSDVSEDLSETAADLASDLVREDIVVLSRPDVNHRLKTRLDISKIDHDVVTEAFADEGWEYSRHLYYHPQGLRDATTDLAADLRGDGRLLVAHDEVCDELARESEEEEPVRDHVTGWKQGGFDELVRGALEEAGWRHETVERRGHELRVYLRPLYAVFEENHSSGKSPLTTNELFSHYLSSSMADALEDR</sequence>
<proteinExistence type="predicted"/>
<reference evidence="1 2" key="1">
    <citation type="journal article" date="2019" name="Int. J. Syst. Evol. Microbiol.">
        <title>The Global Catalogue of Microorganisms (GCM) 10K type strain sequencing project: providing services to taxonomists for standard genome sequencing and annotation.</title>
        <authorList>
            <consortium name="The Broad Institute Genomics Platform"/>
            <consortium name="The Broad Institute Genome Sequencing Center for Infectious Disease"/>
            <person name="Wu L."/>
            <person name="Ma J."/>
        </authorList>
    </citation>
    <scope>NUCLEOTIDE SEQUENCE [LARGE SCALE GENOMIC DNA]</scope>
    <source>
        <strain evidence="1 2">JCM 16330</strain>
    </source>
</reference>
<protein>
    <submittedName>
        <fullName evidence="1">Uncharacterized protein</fullName>
    </submittedName>
</protein>
<dbReference type="Proteomes" id="UP001500837">
    <property type="component" value="Unassembled WGS sequence"/>
</dbReference>
<comment type="caution">
    <text evidence="1">The sequence shown here is derived from an EMBL/GenBank/DDBJ whole genome shotgun (WGS) entry which is preliminary data.</text>
</comment>